<keyword evidence="2" id="KW-1185">Reference proteome</keyword>
<accession>A0A2G3E168</accession>
<sequence length="81" mass="9550">MDYSAIKQLQESCYFDWIQENDGTFRQIKLKLSVKKVYLTNEIEENKDEWNEIGLEDAQFNGNTCTNGKIAYADFQLENEE</sequence>
<comment type="caution">
    <text evidence="1">The sequence shown here is derived from an EMBL/GenBank/DDBJ whole genome shotgun (WGS) entry which is preliminary data.</text>
</comment>
<organism evidence="1 2">
    <name type="scientific">Agathobacter ruminis</name>
    <dbReference type="NCBI Taxonomy" id="1712665"/>
    <lineage>
        <taxon>Bacteria</taxon>
        <taxon>Bacillati</taxon>
        <taxon>Bacillota</taxon>
        <taxon>Clostridia</taxon>
        <taxon>Lachnospirales</taxon>
        <taxon>Lachnospiraceae</taxon>
        <taxon>Agathobacter</taxon>
    </lineage>
</organism>
<dbReference type="AlphaFoldDB" id="A0A2G3E168"/>
<reference evidence="1 2" key="1">
    <citation type="submission" date="2017-10" db="EMBL/GenBank/DDBJ databases">
        <title>Resolving the taxonomy of Roseburia spp., Eubacterium rectale and Agathobacter spp. through phylogenomic analysis.</title>
        <authorList>
            <person name="Sheridan P.O."/>
            <person name="Walker A.W."/>
            <person name="Duncan S.H."/>
            <person name="Scott K.P."/>
            <person name="Toole P.W.O."/>
            <person name="Luis P."/>
            <person name="Flint H.J."/>
        </authorList>
    </citation>
    <scope>NUCLEOTIDE SEQUENCE [LARGE SCALE GENOMIC DNA]</scope>
    <source>
        <strain evidence="1 2">JK623</strain>
    </source>
</reference>
<evidence type="ECO:0000313" key="2">
    <source>
        <dbReference type="Proteomes" id="UP000224563"/>
    </source>
</evidence>
<gene>
    <name evidence="1" type="ORF">CSX02_10350</name>
</gene>
<evidence type="ECO:0000313" key="1">
    <source>
        <dbReference type="EMBL" id="PHU36979.1"/>
    </source>
</evidence>
<dbReference type="Proteomes" id="UP000224563">
    <property type="component" value="Unassembled WGS sequence"/>
</dbReference>
<dbReference type="EMBL" id="PDYG01000098">
    <property type="protein sequence ID" value="PHU36979.1"/>
    <property type="molecule type" value="Genomic_DNA"/>
</dbReference>
<protein>
    <submittedName>
        <fullName evidence="1">Uncharacterized protein</fullName>
    </submittedName>
</protein>
<reference evidence="1 2" key="2">
    <citation type="submission" date="2017-10" db="EMBL/GenBank/DDBJ databases">
        <authorList>
            <person name="Banno H."/>
            <person name="Chua N.-H."/>
        </authorList>
    </citation>
    <scope>NUCLEOTIDE SEQUENCE [LARGE SCALE GENOMIC DNA]</scope>
    <source>
        <strain evidence="1 2">JK623</strain>
    </source>
</reference>
<feature type="non-terminal residue" evidence="1">
    <location>
        <position position="81"/>
    </location>
</feature>
<name>A0A2G3E168_9FIRM</name>
<proteinExistence type="predicted"/>